<evidence type="ECO:0000259" key="2">
    <source>
        <dbReference type="PROSITE" id="PS50125"/>
    </source>
</evidence>
<dbReference type="GO" id="GO:0004016">
    <property type="term" value="F:adenylate cyclase activity"/>
    <property type="evidence" value="ECO:0007669"/>
    <property type="project" value="UniProtKB-ARBA"/>
</dbReference>
<evidence type="ECO:0000313" key="4">
    <source>
        <dbReference type="Proteomes" id="UP000178449"/>
    </source>
</evidence>
<feature type="transmembrane region" description="Helical" evidence="1">
    <location>
        <begin position="114"/>
        <end position="134"/>
    </location>
</feature>
<accession>A0A1F6G7E7</accession>
<dbReference type="PANTHER" id="PTHR43081">
    <property type="entry name" value="ADENYLATE CYCLASE, TERMINAL-DIFFERENTIATION SPECIFIC-RELATED"/>
    <property type="match status" value="1"/>
</dbReference>
<dbReference type="SUPFAM" id="SSF55073">
    <property type="entry name" value="Nucleotide cyclase"/>
    <property type="match status" value="1"/>
</dbReference>
<dbReference type="GO" id="GO:0009190">
    <property type="term" value="P:cyclic nucleotide biosynthetic process"/>
    <property type="evidence" value="ECO:0007669"/>
    <property type="project" value="InterPro"/>
</dbReference>
<dbReference type="PROSITE" id="PS50125">
    <property type="entry name" value="GUANYLATE_CYCLASE_2"/>
    <property type="match status" value="1"/>
</dbReference>
<dbReference type="Proteomes" id="UP000178449">
    <property type="component" value="Unassembled WGS sequence"/>
</dbReference>
<organism evidence="3 4">
    <name type="scientific">Candidatus Lambdaproteobacteria bacterium RIFOXYD2_FULL_50_16</name>
    <dbReference type="NCBI Taxonomy" id="1817772"/>
    <lineage>
        <taxon>Bacteria</taxon>
        <taxon>Pseudomonadati</taxon>
        <taxon>Pseudomonadota</taxon>
        <taxon>Candidatus Lambdaproteobacteria</taxon>
    </lineage>
</organism>
<gene>
    <name evidence="3" type="ORF">A2527_09210</name>
</gene>
<keyword evidence="1" id="KW-0812">Transmembrane</keyword>
<keyword evidence="1" id="KW-1133">Transmembrane helix</keyword>
<evidence type="ECO:0000256" key="1">
    <source>
        <dbReference type="SAM" id="Phobius"/>
    </source>
</evidence>
<dbReference type="Pfam" id="PF00211">
    <property type="entry name" value="Guanylate_cyc"/>
    <property type="match status" value="1"/>
</dbReference>
<dbReference type="InterPro" id="IPR050697">
    <property type="entry name" value="Adenylyl/Guanylyl_Cyclase_3/4"/>
</dbReference>
<reference evidence="3 4" key="1">
    <citation type="journal article" date="2016" name="Nat. Commun.">
        <title>Thousands of microbial genomes shed light on interconnected biogeochemical processes in an aquifer system.</title>
        <authorList>
            <person name="Anantharaman K."/>
            <person name="Brown C.T."/>
            <person name="Hug L.A."/>
            <person name="Sharon I."/>
            <person name="Castelle C.J."/>
            <person name="Probst A.J."/>
            <person name="Thomas B.C."/>
            <person name="Singh A."/>
            <person name="Wilkins M.J."/>
            <person name="Karaoz U."/>
            <person name="Brodie E.L."/>
            <person name="Williams K.H."/>
            <person name="Hubbard S.S."/>
            <person name="Banfield J.F."/>
        </authorList>
    </citation>
    <scope>NUCLEOTIDE SEQUENCE [LARGE SCALE GENOMIC DNA]</scope>
</reference>
<dbReference type="EMBL" id="MFNE01000043">
    <property type="protein sequence ID" value="OGG94022.1"/>
    <property type="molecule type" value="Genomic_DNA"/>
</dbReference>
<proteinExistence type="predicted"/>
<dbReference type="AlphaFoldDB" id="A0A1F6G7E7"/>
<dbReference type="PANTHER" id="PTHR43081:SF1">
    <property type="entry name" value="ADENYLATE CYCLASE, TERMINAL-DIFFERENTIATION SPECIFIC"/>
    <property type="match status" value="1"/>
</dbReference>
<dbReference type="SMART" id="SM00044">
    <property type="entry name" value="CYCc"/>
    <property type="match status" value="1"/>
</dbReference>
<feature type="domain" description="Guanylate cyclase" evidence="2">
    <location>
        <begin position="252"/>
        <end position="384"/>
    </location>
</feature>
<feature type="transmembrane region" description="Helical" evidence="1">
    <location>
        <begin position="81"/>
        <end position="102"/>
    </location>
</feature>
<dbReference type="CDD" id="cd07302">
    <property type="entry name" value="CHD"/>
    <property type="match status" value="1"/>
</dbReference>
<feature type="transmembrane region" description="Helical" evidence="1">
    <location>
        <begin position="52"/>
        <end position="72"/>
    </location>
</feature>
<comment type="caution">
    <text evidence="3">The sequence shown here is derived from an EMBL/GenBank/DDBJ whole genome shotgun (WGS) entry which is preliminary data.</text>
</comment>
<dbReference type="InterPro" id="IPR029787">
    <property type="entry name" value="Nucleotide_cyclase"/>
</dbReference>
<dbReference type="Gene3D" id="3.30.70.1230">
    <property type="entry name" value="Nucleotide cyclase"/>
    <property type="match status" value="1"/>
</dbReference>
<name>A0A1F6G7E7_9PROT</name>
<sequence>MRHKFNLRCPAPINELLFERELQGMRIHVYFKISILTYLLVSDWLMPVNRQFYLWVIYLSLILVEGLFLVWLRKKQWIKAVAFSSLLVDLFLITLLPFAWYQMGGASGAYSSTYILKTNMPLVAAGFICINAFAARPLYPILMSIGALGVATFHYYWVLSDPNTVLTIQYGEHLLGSALHSAYYWVTSYAYLVFGAGMGYMAYSFRKTTLEAVTLEKANLQLGRYFSPNLIASITDGSQSFLEPGGKRQPVAIMFIDIRGFTSMSEALPPEAVVRFLSDYHERMVRVIFKHGGTLDKFMGDGILATFGTPLTQADDLSRALKAGIEMKEALREMNQERALLGLPIIGQGIGIHYGEVIVGNIGTAERLEYTVIGDAVNQASRIESACKDLDHDFLCSASVVEGLAGEIRTRPMGEVAVKGKKQPLQLFAVDWA</sequence>
<dbReference type="InterPro" id="IPR001054">
    <property type="entry name" value="A/G_cyclase"/>
</dbReference>
<evidence type="ECO:0000313" key="3">
    <source>
        <dbReference type="EMBL" id="OGG94022.1"/>
    </source>
</evidence>
<protein>
    <recommendedName>
        <fullName evidence="2">Guanylate cyclase domain-containing protein</fullName>
    </recommendedName>
</protein>
<feature type="transmembrane region" description="Helical" evidence="1">
    <location>
        <begin position="141"/>
        <end position="158"/>
    </location>
</feature>
<feature type="transmembrane region" description="Helical" evidence="1">
    <location>
        <begin position="29"/>
        <end position="46"/>
    </location>
</feature>
<dbReference type="STRING" id="1817772.A2527_09210"/>
<feature type="transmembrane region" description="Helical" evidence="1">
    <location>
        <begin position="182"/>
        <end position="203"/>
    </location>
</feature>
<keyword evidence="1" id="KW-0472">Membrane</keyword>
<dbReference type="GO" id="GO:0035556">
    <property type="term" value="P:intracellular signal transduction"/>
    <property type="evidence" value="ECO:0007669"/>
    <property type="project" value="InterPro"/>
</dbReference>